<sequence length="1508" mass="168287">MEKHESWVDNFSNEDIKELPVGVKHTRENIQYAIGITQANIYKDYTELTVFARVRLPQTNENGYPVELFFGANNVKLSHDGGIIGDANLVLLGDMHIPFNGGKWMLTLKGGFDYRTGVTQNKTYVTINCDGVKELGIEGEIEFSRELIVPLEENGEVNEGKTKVPYKVETENGTQTLQVPYRVKGAFKAIASDWNDLLVGISLQPFVLAKKRNKKDYDGNFQFYLNEAVLDFSDLRNSPSVKFPEHYHKNGLLLPNQNIWRGVYVNTLDVKLPKEFKTSKTISKGGKRIAFGAHNLLIDGHGVSGSFYAENIFPLNEGRTNKEKAWAYSLDKIEVSLAANKLIGASFDGRIQLPISKSEKKNEKLGLRYTGIISEEEYLLNVRNDSIIDFNIWKAKGELLPNSAIELKVKEGKFKPKATLHGRLAISANQVKSLENEGDSLVDNSGKKKLVEFKGIVFQNLVLQTESPVFSVDYMGYRDKVALAGFPVSIENIGITANKTNANLYFDLGINLMGENNGFAAKTSLGIIGAYEEENYRQKWKFQEIELNAIALKADLGGFSMEGNLTLMNDDPEYGNGFAANLKAEFKSGNGIKVEAKGVFGKTTFRYWQFEAMVDNLPPGTGSGILNLEGFSGGASYRMKRTDFSSSFSPSGIGYVPDSKVGLGVKAMVMFNAVKKELVKGGAGFEIVFNSKGGVDFLGFYGQATLMGVEIPGMGKVSELMSKLKENTVAKEKFLGVTKENIDNSWTGRNLLNKASGDFPQTPTGKMAISAKVGITYDFQNDVLHGELDAYVNVAGGFVEGRGTGGRAGWAVLHFSPEDWYIYIGTPEDRLGLRIGVGPVSVESGGYFMVGSKLPGSPPPPPIVAEILGVDVNELDYMRDENSLSNGGGFAFGADISIDTGDLRFLIFYARFQAGAGFDIMLKDYGEAKCSNTGDQVGINGWYANGQAYVYLQGELGIHVKLFFISKKIPIIKAGAAVLLQAKAPNPVWMRGYVGGHFNVLGGLIKGRFRFKLTLGEECVFEDASPLGGLKIITDVTPDDGGKDVDVFAIPQATFSMKVGEPIIIPEDEGDKTYKIILEKYRILHKGKEIEGNIEWSNYKDRANFISTDILPPNEELTVEVEVSFKEKVKGVFKTIMIDGKKAIEKEERTFVTGGAPTVIPLHNITYAYPVLDQKYFLEKEYDKGYIQLKRGQDYLFDDAQWNSYLIYEKEGELPSKYEFNYNTSDNVLTYDLPNVVQSSKYHLSIVSKPKTKNNVSNDNSTYQNVDLGNDSEDNSVKVQQNKAENISKDGEIERLAYNFSTSKYKTFKDKINSINTTGYNWGKIYSDVIYLSNRIENHEPFEVIELLGNQYTENIPLVTIEATLQDDYFEKDINPPLYAKYPLGGYRVKRRDENELGAPPKYALPLLNTYISNAEYEVNKNMLETTFPFRYNLGYVYKQDWIDIQSQIVNDYSDGIIDDGNPVLEFLDKNYLFMRYGDYKTKLFYTLPSGIKGTSVIYKFKNPNKFR</sequence>
<gene>
    <name evidence="1" type="ORF">HER15_14050</name>
</gene>
<reference evidence="1" key="1">
    <citation type="submission" date="2020-04" db="EMBL/GenBank/DDBJ databases">
        <title>Tenacibaculum mesophilum bac2.</title>
        <authorList>
            <person name="Li M."/>
        </authorList>
    </citation>
    <scope>NUCLEOTIDE SEQUENCE</scope>
    <source>
        <strain evidence="1">Bac2</strain>
    </source>
</reference>
<accession>A0AAE9MRL3</accession>
<name>A0AAE9MRL3_9FLAO</name>
<evidence type="ECO:0000313" key="2">
    <source>
        <dbReference type="Proteomes" id="UP001056837"/>
    </source>
</evidence>
<evidence type="ECO:0000313" key="1">
    <source>
        <dbReference type="EMBL" id="UTD16899.1"/>
    </source>
</evidence>
<organism evidence="1 2">
    <name type="scientific">Tenacibaculum mesophilum</name>
    <dbReference type="NCBI Taxonomy" id="104268"/>
    <lineage>
        <taxon>Bacteria</taxon>
        <taxon>Pseudomonadati</taxon>
        <taxon>Bacteroidota</taxon>
        <taxon>Flavobacteriia</taxon>
        <taxon>Flavobacteriales</taxon>
        <taxon>Flavobacteriaceae</taxon>
        <taxon>Tenacibaculum</taxon>
    </lineage>
</organism>
<protein>
    <submittedName>
        <fullName evidence="1">Uncharacterized protein</fullName>
    </submittedName>
</protein>
<dbReference type="Proteomes" id="UP001056837">
    <property type="component" value="Chromosome"/>
</dbReference>
<dbReference type="EMBL" id="CP050861">
    <property type="protein sequence ID" value="UTD16899.1"/>
    <property type="molecule type" value="Genomic_DNA"/>
</dbReference>
<proteinExistence type="predicted"/>